<dbReference type="RefSeq" id="WP_353863404.1">
    <property type="nucleotide sequence ID" value="NZ_CP088295.1"/>
</dbReference>
<organism evidence="3 4">
    <name type="scientific">Svornostia abyssi</name>
    <dbReference type="NCBI Taxonomy" id="2898438"/>
    <lineage>
        <taxon>Bacteria</taxon>
        <taxon>Bacillati</taxon>
        <taxon>Actinomycetota</taxon>
        <taxon>Thermoleophilia</taxon>
        <taxon>Solirubrobacterales</taxon>
        <taxon>Baekduiaceae</taxon>
        <taxon>Svornostia</taxon>
    </lineage>
</organism>
<dbReference type="Proteomes" id="UP001058860">
    <property type="component" value="Chromosome"/>
</dbReference>
<accession>A0ABY5PE34</accession>
<dbReference type="Pfam" id="PF00582">
    <property type="entry name" value="Usp"/>
    <property type="match status" value="1"/>
</dbReference>
<evidence type="ECO:0000259" key="2">
    <source>
        <dbReference type="Pfam" id="PF00582"/>
    </source>
</evidence>
<dbReference type="PANTHER" id="PTHR46268">
    <property type="entry name" value="STRESS RESPONSE PROTEIN NHAX"/>
    <property type="match status" value="1"/>
</dbReference>
<sequence>MPSDTVLLIAFDGSDTSRHALERAAALFPGAKAVIATVWEPTPVLSAPGALGTIDPLDIESQERVDKAVSTTAQRVVDEGVEAANAAGLVAEGRVTEDAPTWHGIVSLGDEVNADVVVVGSRGHGGLRSALLGSVSQGVVHHAHRPVLVIRDEEHKPPKK</sequence>
<dbReference type="PRINTS" id="PR01438">
    <property type="entry name" value="UNVRSLSTRESS"/>
</dbReference>
<protein>
    <submittedName>
        <fullName evidence="3">Universal stress protein</fullName>
    </submittedName>
</protein>
<comment type="similarity">
    <text evidence="1">Belongs to the universal stress protein A family.</text>
</comment>
<dbReference type="EMBL" id="CP088295">
    <property type="protein sequence ID" value="UUY02882.1"/>
    <property type="molecule type" value="Genomic_DNA"/>
</dbReference>
<keyword evidence="4" id="KW-1185">Reference proteome</keyword>
<name>A0ABY5PE34_9ACTN</name>
<reference evidence="4" key="1">
    <citation type="submission" date="2021-11" db="EMBL/GenBank/DDBJ databases">
        <title>Cultivation dependent microbiological survey of springs from the worlds oldest radium mine currently devoted to the extraction of radon-saturated water.</title>
        <authorList>
            <person name="Kapinusova G."/>
            <person name="Smrhova T."/>
            <person name="Strejcek M."/>
            <person name="Suman J."/>
            <person name="Jani K."/>
            <person name="Pajer P."/>
            <person name="Uhlik O."/>
        </authorList>
    </citation>
    <scope>NUCLEOTIDE SEQUENCE [LARGE SCALE GENOMIC DNA]</scope>
    <source>
        <strain evidence="4">J379</strain>
    </source>
</reference>
<dbReference type="Gene3D" id="3.40.50.620">
    <property type="entry name" value="HUPs"/>
    <property type="match status" value="1"/>
</dbReference>
<dbReference type="InterPro" id="IPR006016">
    <property type="entry name" value="UspA"/>
</dbReference>
<evidence type="ECO:0000313" key="3">
    <source>
        <dbReference type="EMBL" id="UUY02882.1"/>
    </source>
</evidence>
<dbReference type="InterPro" id="IPR014729">
    <property type="entry name" value="Rossmann-like_a/b/a_fold"/>
</dbReference>
<feature type="domain" description="UspA" evidence="2">
    <location>
        <begin position="7"/>
        <end position="151"/>
    </location>
</feature>
<proteinExistence type="inferred from homology"/>
<evidence type="ECO:0000256" key="1">
    <source>
        <dbReference type="ARBA" id="ARBA00008791"/>
    </source>
</evidence>
<dbReference type="InterPro" id="IPR006015">
    <property type="entry name" value="Universal_stress_UspA"/>
</dbReference>
<dbReference type="CDD" id="cd23659">
    <property type="entry name" value="USP_At3g01520-like"/>
    <property type="match status" value="1"/>
</dbReference>
<gene>
    <name evidence="3" type="ORF">LRS13_19675</name>
</gene>
<evidence type="ECO:0000313" key="4">
    <source>
        <dbReference type="Proteomes" id="UP001058860"/>
    </source>
</evidence>
<dbReference type="PANTHER" id="PTHR46268:SF15">
    <property type="entry name" value="UNIVERSAL STRESS PROTEIN HP_0031"/>
    <property type="match status" value="1"/>
</dbReference>
<dbReference type="SUPFAM" id="SSF52402">
    <property type="entry name" value="Adenine nucleotide alpha hydrolases-like"/>
    <property type="match status" value="1"/>
</dbReference>